<keyword evidence="4 8" id="KW-0812">Transmembrane</keyword>
<dbReference type="PROSITE" id="PS51779">
    <property type="entry name" value="POTRA"/>
    <property type="match status" value="1"/>
</dbReference>
<keyword evidence="3 8" id="KW-0132">Cell division</keyword>
<comment type="function">
    <text evidence="8">Cell division protein that may be involved in stabilizing or promoting the assembly of the division complex.</text>
</comment>
<keyword evidence="5 8" id="KW-1133">Transmembrane helix</keyword>
<feature type="domain" description="POTRA" evidence="9">
    <location>
        <begin position="52"/>
        <end position="120"/>
    </location>
</feature>
<dbReference type="RefSeq" id="WP_061784805.1">
    <property type="nucleotide sequence ID" value="NZ_KQ758627.1"/>
</dbReference>
<dbReference type="Pfam" id="PF03799">
    <property type="entry name" value="FtsQ_DivIB_C"/>
    <property type="match status" value="1"/>
</dbReference>
<reference evidence="10 11" key="1">
    <citation type="submission" date="2015-11" db="EMBL/GenBank/DDBJ databases">
        <title>Bacillus caseinolyticus sp nov.</title>
        <authorList>
            <person name="Dastager S.G."/>
            <person name="Mawlankar R."/>
        </authorList>
    </citation>
    <scope>NUCLEOTIDE SEQUENCE [LARGE SCALE GENOMIC DNA]</scope>
    <source>
        <strain evidence="10 11">SGD-V-76</strain>
    </source>
</reference>
<dbReference type="Gene3D" id="3.10.20.310">
    <property type="entry name" value="membrane protein fhac"/>
    <property type="match status" value="1"/>
</dbReference>
<protein>
    <recommendedName>
        <fullName evidence="8">Cell division protein DivIB</fullName>
    </recommendedName>
</protein>
<dbReference type="InterPro" id="IPR034746">
    <property type="entry name" value="POTRA"/>
</dbReference>
<name>A0A0V8JRT5_9BACI</name>
<evidence type="ECO:0000256" key="4">
    <source>
        <dbReference type="ARBA" id="ARBA00022692"/>
    </source>
</evidence>
<dbReference type="InterPro" id="IPR013685">
    <property type="entry name" value="POTRA_FtsQ_type"/>
</dbReference>
<evidence type="ECO:0000256" key="1">
    <source>
        <dbReference type="ARBA" id="ARBA00004370"/>
    </source>
</evidence>
<dbReference type="InterPro" id="IPR050487">
    <property type="entry name" value="FtsQ_DivIB"/>
</dbReference>
<dbReference type="GO" id="GO:0043093">
    <property type="term" value="P:FtsZ-dependent cytokinesis"/>
    <property type="evidence" value="ECO:0007669"/>
    <property type="project" value="UniProtKB-UniRule"/>
</dbReference>
<evidence type="ECO:0000313" key="11">
    <source>
        <dbReference type="Proteomes" id="UP000053681"/>
    </source>
</evidence>
<evidence type="ECO:0000256" key="7">
    <source>
        <dbReference type="ARBA" id="ARBA00023306"/>
    </source>
</evidence>
<comment type="caution">
    <text evidence="10">The sequence shown here is derived from an EMBL/GenBank/DDBJ whole genome shotgun (WGS) entry which is preliminary data.</text>
</comment>
<dbReference type="PANTHER" id="PTHR37820:SF1">
    <property type="entry name" value="CELL DIVISION PROTEIN FTSQ"/>
    <property type="match status" value="1"/>
</dbReference>
<comment type="subcellular location">
    <subcellularLocation>
        <location evidence="8">Cell membrane</location>
        <topology evidence="8">Single-pass type II membrane protein</topology>
    </subcellularLocation>
    <subcellularLocation>
        <location evidence="1">Membrane</location>
    </subcellularLocation>
    <text evidence="8">Localizes to the division septum.</text>
</comment>
<dbReference type="Proteomes" id="UP000053681">
    <property type="component" value="Unassembled WGS sequence"/>
</dbReference>
<evidence type="ECO:0000259" key="9">
    <source>
        <dbReference type="PROSITE" id="PS51779"/>
    </source>
</evidence>
<dbReference type="GO" id="GO:0005886">
    <property type="term" value="C:plasma membrane"/>
    <property type="evidence" value="ECO:0007669"/>
    <property type="project" value="UniProtKB-SubCell"/>
</dbReference>
<proteinExistence type="inferred from homology"/>
<accession>A0A0V8JRT5</accession>
<dbReference type="InterPro" id="IPR026580">
    <property type="entry name" value="DivIB"/>
</dbReference>
<keyword evidence="11" id="KW-1185">Reference proteome</keyword>
<dbReference type="Gene3D" id="3.40.50.10960">
    <property type="match status" value="1"/>
</dbReference>
<dbReference type="Pfam" id="PF08478">
    <property type="entry name" value="POTRA_1"/>
    <property type="match status" value="1"/>
</dbReference>
<gene>
    <name evidence="8" type="primary">divIB</name>
    <name evidence="10" type="ORF">AS180_01210</name>
</gene>
<dbReference type="AlphaFoldDB" id="A0A0V8JRT5"/>
<dbReference type="HAMAP" id="MF_00912">
    <property type="entry name" value="DivIB"/>
    <property type="match status" value="1"/>
</dbReference>
<comment type="similarity">
    <text evidence="8">Belongs to the FtsQ/DivIB family. DivIB subfamily.</text>
</comment>
<sequence>MDKDKSKLIVLEDRVPKLKEQRKHKTNRRLIFYLSLFFILILFIVYSQSSLSNISKIEVIGNEYVGSKDVIKASNLTNKTSYWEVDKDQVSELVEKHPEIQTATIIKSFPNKVTIKVKEYERTAYVFSNGTYFPVNENGKVLKAIKSSEMISSAPLLVEWNDPEAIQEMVQELAKTPVSLASSISEIYYMPTKAEPLQVEVFMNDGREVSAKIKNFSEKIVYYPAIVKELTPEQQGVIDLEGNSFTPYKKNEQKSDE</sequence>
<keyword evidence="6 8" id="KW-0472">Membrane</keyword>
<dbReference type="InterPro" id="IPR005548">
    <property type="entry name" value="Cell_div_FtsQ/DivIB_C"/>
</dbReference>
<keyword evidence="2 8" id="KW-1003">Cell membrane</keyword>
<evidence type="ECO:0000256" key="3">
    <source>
        <dbReference type="ARBA" id="ARBA00022618"/>
    </source>
</evidence>
<evidence type="ECO:0000256" key="8">
    <source>
        <dbReference type="HAMAP-Rule" id="MF_00912"/>
    </source>
</evidence>
<organism evidence="10 11">
    <name type="scientific">Priestia veravalensis</name>
    <dbReference type="NCBI Taxonomy" id="1414648"/>
    <lineage>
        <taxon>Bacteria</taxon>
        <taxon>Bacillati</taxon>
        <taxon>Bacillota</taxon>
        <taxon>Bacilli</taxon>
        <taxon>Bacillales</taxon>
        <taxon>Bacillaceae</taxon>
        <taxon>Priestia</taxon>
    </lineage>
</organism>
<keyword evidence="7 8" id="KW-0131">Cell cycle</keyword>
<dbReference type="GO" id="GO:0032153">
    <property type="term" value="C:cell division site"/>
    <property type="evidence" value="ECO:0007669"/>
    <property type="project" value="UniProtKB-UniRule"/>
</dbReference>
<evidence type="ECO:0000313" key="10">
    <source>
        <dbReference type="EMBL" id="KSU89746.1"/>
    </source>
</evidence>
<feature type="transmembrane region" description="Helical" evidence="8">
    <location>
        <begin position="30"/>
        <end position="47"/>
    </location>
</feature>
<dbReference type="PANTHER" id="PTHR37820">
    <property type="entry name" value="CELL DIVISION PROTEIN DIVIB"/>
    <property type="match status" value="1"/>
</dbReference>
<evidence type="ECO:0000256" key="5">
    <source>
        <dbReference type="ARBA" id="ARBA00022989"/>
    </source>
</evidence>
<evidence type="ECO:0000256" key="6">
    <source>
        <dbReference type="ARBA" id="ARBA00023136"/>
    </source>
</evidence>
<evidence type="ECO:0000256" key="2">
    <source>
        <dbReference type="ARBA" id="ARBA00022475"/>
    </source>
</evidence>
<dbReference type="EMBL" id="LNQP01000002">
    <property type="protein sequence ID" value="KSU89746.1"/>
    <property type="molecule type" value="Genomic_DNA"/>
</dbReference>